<accession>A0A2P2N3S7</accession>
<dbReference type="EMBL" id="GGEC01056641">
    <property type="protein sequence ID" value="MBX37125.1"/>
    <property type="molecule type" value="Transcribed_RNA"/>
</dbReference>
<name>A0A2P2N3S7_RHIMU</name>
<proteinExistence type="predicted"/>
<protein>
    <submittedName>
        <fullName evidence="1">Uncharacterized protein</fullName>
    </submittedName>
</protein>
<organism evidence="1">
    <name type="scientific">Rhizophora mucronata</name>
    <name type="common">Asiatic mangrove</name>
    <dbReference type="NCBI Taxonomy" id="61149"/>
    <lineage>
        <taxon>Eukaryota</taxon>
        <taxon>Viridiplantae</taxon>
        <taxon>Streptophyta</taxon>
        <taxon>Embryophyta</taxon>
        <taxon>Tracheophyta</taxon>
        <taxon>Spermatophyta</taxon>
        <taxon>Magnoliopsida</taxon>
        <taxon>eudicotyledons</taxon>
        <taxon>Gunneridae</taxon>
        <taxon>Pentapetalae</taxon>
        <taxon>rosids</taxon>
        <taxon>fabids</taxon>
        <taxon>Malpighiales</taxon>
        <taxon>Rhizophoraceae</taxon>
        <taxon>Rhizophora</taxon>
    </lineage>
</organism>
<evidence type="ECO:0000313" key="1">
    <source>
        <dbReference type="EMBL" id="MBX37125.1"/>
    </source>
</evidence>
<reference evidence="1" key="1">
    <citation type="submission" date="2018-02" db="EMBL/GenBank/DDBJ databases">
        <title>Rhizophora mucronata_Transcriptome.</title>
        <authorList>
            <person name="Meera S.P."/>
            <person name="Sreeshan A."/>
            <person name="Augustine A."/>
        </authorList>
    </citation>
    <scope>NUCLEOTIDE SEQUENCE</scope>
    <source>
        <tissue evidence="1">Leaf</tissue>
    </source>
</reference>
<sequence length="14" mass="1575">MHAFSNLFSGHLTI</sequence>